<dbReference type="Pfam" id="PF13632">
    <property type="entry name" value="Glyco_trans_2_3"/>
    <property type="match status" value="1"/>
</dbReference>
<dbReference type="SUPFAM" id="SSF53448">
    <property type="entry name" value="Nucleotide-diphospho-sugar transferases"/>
    <property type="match status" value="1"/>
</dbReference>
<dbReference type="RefSeq" id="WP_024003293.1">
    <property type="nucleotide sequence ID" value="NZ_KI650979.1"/>
</dbReference>
<keyword evidence="3 7" id="KW-0808">Transferase</keyword>
<dbReference type="PANTHER" id="PTHR43179:SF12">
    <property type="entry name" value="GALACTOFURANOSYLTRANSFERASE GLFT2"/>
    <property type="match status" value="1"/>
</dbReference>
<feature type="domain" description="Glycosyltransferase 2-like" evidence="5">
    <location>
        <begin position="10"/>
        <end position="128"/>
    </location>
</feature>
<feature type="transmembrane region" description="Helical" evidence="4">
    <location>
        <begin position="268"/>
        <end position="285"/>
    </location>
</feature>
<evidence type="ECO:0000313" key="8">
    <source>
        <dbReference type="Proteomes" id="UP000018733"/>
    </source>
</evidence>
<dbReference type="EMBL" id="AYXT01000001">
    <property type="protein sequence ID" value="ETF03841.1"/>
    <property type="molecule type" value="Genomic_DNA"/>
</dbReference>
<gene>
    <name evidence="7" type="ORF">W822_01115</name>
</gene>
<feature type="transmembrane region" description="Helical" evidence="4">
    <location>
        <begin position="297"/>
        <end position="317"/>
    </location>
</feature>
<keyword evidence="4" id="KW-0812">Transmembrane</keyword>
<evidence type="ECO:0000259" key="5">
    <source>
        <dbReference type="Pfam" id="PF00535"/>
    </source>
</evidence>
<evidence type="ECO:0000256" key="2">
    <source>
        <dbReference type="ARBA" id="ARBA00022676"/>
    </source>
</evidence>
<dbReference type="Gene3D" id="3.90.550.10">
    <property type="entry name" value="Spore Coat Polysaccharide Biosynthesis Protein SpsA, Chain A"/>
    <property type="match status" value="1"/>
</dbReference>
<evidence type="ECO:0000259" key="6">
    <source>
        <dbReference type="Pfam" id="PF13632"/>
    </source>
</evidence>
<evidence type="ECO:0000256" key="4">
    <source>
        <dbReference type="SAM" id="Phobius"/>
    </source>
</evidence>
<dbReference type="AlphaFoldDB" id="V8QV68"/>
<dbReference type="STRING" id="1424334.W822_01115"/>
<dbReference type="PATRIC" id="fig|1424334.3.peg.232"/>
<evidence type="ECO:0000256" key="3">
    <source>
        <dbReference type="ARBA" id="ARBA00022679"/>
    </source>
</evidence>
<accession>V8QV68</accession>
<feature type="transmembrane region" description="Helical" evidence="4">
    <location>
        <begin position="243"/>
        <end position="262"/>
    </location>
</feature>
<dbReference type="Proteomes" id="UP000018733">
    <property type="component" value="Unassembled WGS sequence"/>
</dbReference>
<organism evidence="7 8">
    <name type="scientific">Advenella kashmirensis W13003</name>
    <dbReference type="NCBI Taxonomy" id="1424334"/>
    <lineage>
        <taxon>Bacteria</taxon>
        <taxon>Pseudomonadati</taxon>
        <taxon>Pseudomonadota</taxon>
        <taxon>Betaproteobacteria</taxon>
        <taxon>Burkholderiales</taxon>
        <taxon>Alcaligenaceae</taxon>
    </lineage>
</organism>
<dbReference type="HOGENOM" id="CLU_070066_0_0_4"/>
<keyword evidence="4" id="KW-1133">Transmembrane helix</keyword>
<keyword evidence="4" id="KW-0472">Membrane</keyword>
<dbReference type="PANTHER" id="PTHR43179">
    <property type="entry name" value="RHAMNOSYLTRANSFERASE WBBL"/>
    <property type="match status" value="1"/>
</dbReference>
<comment type="similarity">
    <text evidence="1">Belongs to the glycosyltransferase 2 family.</text>
</comment>
<evidence type="ECO:0000313" key="7">
    <source>
        <dbReference type="EMBL" id="ETF03841.1"/>
    </source>
</evidence>
<comment type="caution">
    <text evidence="7">The sequence shown here is derived from an EMBL/GenBank/DDBJ whole genome shotgun (WGS) entry which is preliminary data.</text>
</comment>
<keyword evidence="8" id="KW-1185">Reference proteome</keyword>
<name>V8QV68_9BURK</name>
<feature type="domain" description="Glycosyltransferase 2-like" evidence="6">
    <location>
        <begin position="144"/>
        <end position="284"/>
    </location>
</feature>
<dbReference type="InterPro" id="IPR001173">
    <property type="entry name" value="Glyco_trans_2-like"/>
</dbReference>
<dbReference type="InterPro" id="IPR029044">
    <property type="entry name" value="Nucleotide-diphossugar_trans"/>
</dbReference>
<dbReference type="GO" id="GO:0016757">
    <property type="term" value="F:glycosyltransferase activity"/>
    <property type="evidence" value="ECO:0007669"/>
    <property type="project" value="UniProtKB-KW"/>
</dbReference>
<evidence type="ECO:0000256" key="1">
    <source>
        <dbReference type="ARBA" id="ARBA00006739"/>
    </source>
</evidence>
<sequence length="328" mass="36639">MSTDTHLQLSVVVPTYRRPDLLERCLDALQRQTLFPSDYEIIVCDDGPSAMVRDVIRNALSAMPNGPEIRYLEITETQGPAGARNKGWQRARAAVIAFTDDDTIPNEGWLAAGLRAMHAGAEVVAGRISMPLPTKPSDIELDAAGLEQAGFVTANCFVRRSILNELGGFDERFSMAWREDSDLHFTLLESGYAIQKEPGALVVHPLRPAKFAAGIAMQKKVLFDVLLYQKHPKLYRTYVRKGLPWLYIAISSLAVLALLSALSGRLDLASIFIVLWVLFTLRFFLTRLARSAPTMRNTLELLLTSIVIPPLSIYWRFVGMSRYGAWFP</sequence>
<proteinExistence type="inferred from homology"/>
<reference evidence="7 8" key="1">
    <citation type="journal article" date="2014" name="Genome Announc.">
        <title>Draft Genome Sequence of Advenella kashmirensis Strain W13003, a Polycyclic Aromatic Hydrocarbon-Degrading Bacterium.</title>
        <authorList>
            <person name="Wang X."/>
            <person name="Jin D."/>
            <person name="Zhou L."/>
            <person name="Wu L."/>
            <person name="An W."/>
            <person name="Zhao L."/>
        </authorList>
    </citation>
    <scope>NUCLEOTIDE SEQUENCE [LARGE SCALE GENOMIC DNA]</scope>
    <source>
        <strain evidence="7 8">W13003</strain>
    </source>
</reference>
<dbReference type="eggNOG" id="COG1216">
    <property type="taxonomic scope" value="Bacteria"/>
</dbReference>
<protein>
    <submittedName>
        <fullName evidence="7">Glycosyl transferase family 2</fullName>
    </submittedName>
</protein>
<dbReference type="Pfam" id="PF00535">
    <property type="entry name" value="Glycos_transf_2"/>
    <property type="match status" value="1"/>
</dbReference>
<keyword evidence="2" id="KW-0328">Glycosyltransferase</keyword>